<protein>
    <recommendedName>
        <fullName evidence="4">EamA domain-containing protein</fullName>
    </recommendedName>
</protein>
<comment type="caution">
    <text evidence="2">The sequence shown here is derived from an EMBL/GenBank/DDBJ whole genome shotgun (WGS) entry which is preliminary data.</text>
</comment>
<evidence type="ECO:0000256" key="1">
    <source>
        <dbReference type="SAM" id="Phobius"/>
    </source>
</evidence>
<evidence type="ECO:0000313" key="3">
    <source>
        <dbReference type="Proteomes" id="UP001255416"/>
    </source>
</evidence>
<keyword evidence="1" id="KW-0472">Membrane</keyword>
<evidence type="ECO:0000313" key="2">
    <source>
        <dbReference type="EMBL" id="MDU9005192.1"/>
    </source>
</evidence>
<organism evidence="2 3">
    <name type="scientific">Sedimentitalea todarodis</name>
    <dbReference type="NCBI Taxonomy" id="1631240"/>
    <lineage>
        <taxon>Bacteria</taxon>
        <taxon>Pseudomonadati</taxon>
        <taxon>Pseudomonadota</taxon>
        <taxon>Alphaproteobacteria</taxon>
        <taxon>Rhodobacterales</taxon>
        <taxon>Paracoccaceae</taxon>
        <taxon>Sedimentitalea</taxon>
    </lineage>
</organism>
<gene>
    <name evidence="2" type="ORF">QO231_15200</name>
</gene>
<name>A0ABU3VG77_9RHOB</name>
<accession>A0ABU3VG77</accession>
<feature type="transmembrane region" description="Helical" evidence="1">
    <location>
        <begin position="6"/>
        <end position="31"/>
    </location>
</feature>
<keyword evidence="1" id="KW-1133">Transmembrane helix</keyword>
<feature type="transmembrane region" description="Helical" evidence="1">
    <location>
        <begin position="38"/>
        <end position="59"/>
    </location>
</feature>
<keyword evidence="1" id="KW-0812">Transmembrane</keyword>
<dbReference type="EMBL" id="JASMWN010000012">
    <property type="protein sequence ID" value="MDU9005192.1"/>
    <property type="molecule type" value="Genomic_DNA"/>
</dbReference>
<keyword evidence="3" id="KW-1185">Reference proteome</keyword>
<reference evidence="3" key="1">
    <citation type="submission" date="2023-05" db="EMBL/GenBank/DDBJ databases">
        <title>Sedimentitalea sp. nov. JM2-8.</title>
        <authorList>
            <person name="Huang J."/>
        </authorList>
    </citation>
    <scope>NUCLEOTIDE SEQUENCE [LARGE SCALE GENOMIC DNA]</scope>
    <source>
        <strain evidence="3">KHS03</strain>
    </source>
</reference>
<dbReference type="Proteomes" id="UP001255416">
    <property type="component" value="Unassembled WGS sequence"/>
</dbReference>
<proteinExistence type="predicted"/>
<sequence length="103" mass="10703">MAARKGAAFSAGAVFITVGVAFLTVAGWIFLSELRSELFAATILGLVYVGAAAIAFAAGSGKTVEQTQTSAPGRLAAELSPLQIVVLSFVQGFERGRQNSRRI</sequence>
<evidence type="ECO:0008006" key="4">
    <source>
        <dbReference type="Google" id="ProtNLM"/>
    </source>
</evidence>